<evidence type="ECO:0000313" key="2">
    <source>
        <dbReference type="Proteomes" id="UP000799766"/>
    </source>
</evidence>
<reference evidence="1" key="1">
    <citation type="journal article" date="2020" name="Stud. Mycol.">
        <title>101 Dothideomycetes genomes: a test case for predicting lifestyles and emergence of pathogens.</title>
        <authorList>
            <person name="Haridas S."/>
            <person name="Albert R."/>
            <person name="Binder M."/>
            <person name="Bloem J."/>
            <person name="Labutti K."/>
            <person name="Salamov A."/>
            <person name="Andreopoulos B."/>
            <person name="Baker S."/>
            <person name="Barry K."/>
            <person name="Bills G."/>
            <person name="Bluhm B."/>
            <person name="Cannon C."/>
            <person name="Castanera R."/>
            <person name="Culley D."/>
            <person name="Daum C."/>
            <person name="Ezra D."/>
            <person name="Gonzalez J."/>
            <person name="Henrissat B."/>
            <person name="Kuo A."/>
            <person name="Liang C."/>
            <person name="Lipzen A."/>
            <person name="Lutzoni F."/>
            <person name="Magnuson J."/>
            <person name="Mondo S."/>
            <person name="Nolan M."/>
            <person name="Ohm R."/>
            <person name="Pangilinan J."/>
            <person name="Park H.-J."/>
            <person name="Ramirez L."/>
            <person name="Alfaro M."/>
            <person name="Sun H."/>
            <person name="Tritt A."/>
            <person name="Yoshinaga Y."/>
            <person name="Zwiers L.-H."/>
            <person name="Turgeon B."/>
            <person name="Goodwin S."/>
            <person name="Spatafora J."/>
            <person name="Crous P."/>
            <person name="Grigoriev I."/>
        </authorList>
    </citation>
    <scope>NUCLEOTIDE SEQUENCE</scope>
    <source>
        <strain evidence="1">ATCC 16933</strain>
    </source>
</reference>
<dbReference type="AlphaFoldDB" id="A0A6A6P5X4"/>
<dbReference type="EMBL" id="MU001676">
    <property type="protein sequence ID" value="KAF2459214.1"/>
    <property type="molecule type" value="Genomic_DNA"/>
</dbReference>
<protein>
    <submittedName>
        <fullName evidence="1">Uncharacterized protein</fullName>
    </submittedName>
</protein>
<evidence type="ECO:0000313" key="1">
    <source>
        <dbReference type="EMBL" id="KAF2459214.1"/>
    </source>
</evidence>
<name>A0A6A6P5X4_9PEZI</name>
<gene>
    <name evidence="1" type="ORF">BDY21DRAFT_203472</name>
</gene>
<dbReference type="Proteomes" id="UP000799766">
    <property type="component" value="Unassembled WGS sequence"/>
</dbReference>
<keyword evidence="2" id="KW-1185">Reference proteome</keyword>
<organism evidence="1 2">
    <name type="scientific">Lineolata rhizophorae</name>
    <dbReference type="NCBI Taxonomy" id="578093"/>
    <lineage>
        <taxon>Eukaryota</taxon>
        <taxon>Fungi</taxon>
        <taxon>Dikarya</taxon>
        <taxon>Ascomycota</taxon>
        <taxon>Pezizomycotina</taxon>
        <taxon>Dothideomycetes</taxon>
        <taxon>Dothideomycetes incertae sedis</taxon>
        <taxon>Lineolatales</taxon>
        <taxon>Lineolataceae</taxon>
        <taxon>Lineolata</taxon>
    </lineage>
</organism>
<proteinExistence type="predicted"/>
<sequence length="186" mass="20103">MDGWVTRRSGVGHQAWFSLLHNAHCKAAAAAMAVVVEVAVVTVTDRAERIRTTWGAQTGETTTGQQAASSIPIDGVRQVAKGPRLGLVGSLCPFVIRPKLLEFLTISFSGPSHEEKRSENEITHMREAPVSDIVVSSQTVKCFVCLIGIVYSLQTVMERVGNAISALLGKAPRPTDRRHGEQHPPV</sequence>
<accession>A0A6A6P5X4</accession>